<protein>
    <recommendedName>
        <fullName evidence="4">Lipoprotein SmpA/OmlA domain-containing protein</fullName>
    </recommendedName>
</protein>
<reference evidence="2 3" key="1">
    <citation type="submission" date="2012-06" db="EMBL/GenBank/DDBJ databases">
        <title>The complete chromosome of genome of Turneriella parva DSM 21527.</title>
        <authorList>
            <consortium name="US DOE Joint Genome Institute (JGI-PGF)"/>
            <person name="Lucas S."/>
            <person name="Han J."/>
            <person name="Lapidus A."/>
            <person name="Bruce D."/>
            <person name="Goodwin L."/>
            <person name="Pitluck S."/>
            <person name="Peters L."/>
            <person name="Kyrpides N."/>
            <person name="Mavromatis K."/>
            <person name="Ivanova N."/>
            <person name="Mikhailova N."/>
            <person name="Chertkov O."/>
            <person name="Detter J.C."/>
            <person name="Tapia R."/>
            <person name="Han C."/>
            <person name="Land M."/>
            <person name="Hauser L."/>
            <person name="Markowitz V."/>
            <person name="Cheng J.-F."/>
            <person name="Hugenholtz P."/>
            <person name="Woyke T."/>
            <person name="Wu D."/>
            <person name="Gronow S."/>
            <person name="Wellnitz S."/>
            <person name="Brambilla E."/>
            <person name="Klenk H.-P."/>
            <person name="Eisen J.A."/>
        </authorList>
    </citation>
    <scope>NUCLEOTIDE SEQUENCE [LARGE SCALE GENOMIC DNA]</scope>
    <source>
        <strain evidence="3">ATCC BAA-1111 / DSM 21527 / NCTC 11395 / H</strain>
    </source>
</reference>
<dbReference type="AlphaFoldDB" id="I4B277"/>
<name>I4B277_TURPD</name>
<evidence type="ECO:0000313" key="3">
    <source>
        <dbReference type="Proteomes" id="UP000006048"/>
    </source>
</evidence>
<dbReference type="KEGG" id="tpx:Turpa_0733"/>
<evidence type="ECO:0008006" key="4">
    <source>
        <dbReference type="Google" id="ProtNLM"/>
    </source>
</evidence>
<keyword evidence="1" id="KW-0732">Signal</keyword>
<feature type="chain" id="PRO_5003686628" description="Lipoprotein SmpA/OmlA domain-containing protein" evidence="1">
    <location>
        <begin position="23"/>
        <end position="205"/>
    </location>
</feature>
<evidence type="ECO:0000313" key="2">
    <source>
        <dbReference type="EMBL" id="AFM11384.1"/>
    </source>
</evidence>
<accession>I4B277</accession>
<feature type="signal peptide" evidence="1">
    <location>
        <begin position="1"/>
        <end position="22"/>
    </location>
</feature>
<dbReference type="STRING" id="869212.Turpa_0733"/>
<dbReference type="RefSeq" id="WP_014801902.1">
    <property type="nucleotide sequence ID" value="NC_018020.1"/>
</dbReference>
<dbReference type="Proteomes" id="UP000006048">
    <property type="component" value="Chromosome"/>
</dbReference>
<evidence type="ECO:0000256" key="1">
    <source>
        <dbReference type="SAM" id="SignalP"/>
    </source>
</evidence>
<keyword evidence="3" id="KW-1185">Reference proteome</keyword>
<gene>
    <name evidence="2" type="ordered locus">Turpa_0733</name>
</gene>
<dbReference type="HOGENOM" id="CLU_1337033_0_0_12"/>
<organism evidence="2 3">
    <name type="scientific">Turneriella parva (strain ATCC BAA-1111 / DSM 21527 / NCTC 11395 / H)</name>
    <name type="common">Leptospira parva</name>
    <dbReference type="NCBI Taxonomy" id="869212"/>
    <lineage>
        <taxon>Bacteria</taxon>
        <taxon>Pseudomonadati</taxon>
        <taxon>Spirochaetota</taxon>
        <taxon>Spirochaetia</taxon>
        <taxon>Leptospirales</taxon>
        <taxon>Leptospiraceae</taxon>
        <taxon>Turneriella</taxon>
    </lineage>
</organism>
<sequence length="205" mass="23460">MKSELASIIFMLSLLCIQCSRATGQNFVRESTLHDFEKIPGMTTEQLIEAFGDPIEIQKRIQPGFNRTVATYYYTLRTGSSLSSRLLSVELKDGKALGYIYSSGFPEDSTRFIDEDVTLLRIGMTEAEARRTIGQTSGRSVMPSQLVDTEFLPILQFKANDRVQFSYYDSYQLKDRRAIAYNRRLIMIFDAKTNRLKDFLLTGKE</sequence>
<proteinExistence type="predicted"/>
<dbReference type="EMBL" id="CP002959">
    <property type="protein sequence ID" value="AFM11384.1"/>
    <property type="molecule type" value="Genomic_DNA"/>
</dbReference>